<dbReference type="EMBL" id="CATNWA010000061">
    <property type="protein sequence ID" value="CAI9532478.1"/>
    <property type="molecule type" value="Genomic_DNA"/>
</dbReference>
<organism evidence="1 2">
    <name type="scientific">Staurois parvus</name>
    <dbReference type="NCBI Taxonomy" id="386267"/>
    <lineage>
        <taxon>Eukaryota</taxon>
        <taxon>Metazoa</taxon>
        <taxon>Chordata</taxon>
        <taxon>Craniata</taxon>
        <taxon>Vertebrata</taxon>
        <taxon>Euteleostomi</taxon>
        <taxon>Amphibia</taxon>
        <taxon>Batrachia</taxon>
        <taxon>Anura</taxon>
        <taxon>Neobatrachia</taxon>
        <taxon>Ranoidea</taxon>
        <taxon>Ranidae</taxon>
        <taxon>Staurois</taxon>
    </lineage>
</organism>
<protein>
    <submittedName>
        <fullName evidence="1">Uncharacterized protein</fullName>
    </submittedName>
</protein>
<name>A0ABN9AFC7_9NEOB</name>
<dbReference type="Gene3D" id="3.30.420.10">
    <property type="entry name" value="Ribonuclease H-like superfamily/Ribonuclease H"/>
    <property type="match status" value="1"/>
</dbReference>
<keyword evidence="2" id="KW-1185">Reference proteome</keyword>
<accession>A0ABN9AFC7</accession>
<gene>
    <name evidence="1" type="ORF">SPARVUS_LOCUS228169</name>
</gene>
<evidence type="ECO:0000313" key="2">
    <source>
        <dbReference type="Proteomes" id="UP001162483"/>
    </source>
</evidence>
<reference evidence="1" key="1">
    <citation type="submission" date="2023-05" db="EMBL/GenBank/DDBJ databases">
        <authorList>
            <person name="Stuckert A."/>
        </authorList>
    </citation>
    <scope>NUCLEOTIDE SEQUENCE</scope>
</reference>
<sequence length="63" mass="6999">MVPIVKHGGDSVLLCGCMSAAGIVELHFIDGIMNSQMYCSVLKEKFSNMTMIQNIHLKPQLYL</sequence>
<comment type="caution">
    <text evidence="1">The sequence shown here is derived from an EMBL/GenBank/DDBJ whole genome shotgun (WGS) entry which is preliminary data.</text>
</comment>
<dbReference type="Proteomes" id="UP001162483">
    <property type="component" value="Unassembled WGS sequence"/>
</dbReference>
<proteinExistence type="predicted"/>
<evidence type="ECO:0000313" key="1">
    <source>
        <dbReference type="EMBL" id="CAI9532478.1"/>
    </source>
</evidence>
<dbReference type="InterPro" id="IPR036397">
    <property type="entry name" value="RNaseH_sf"/>
</dbReference>